<proteinExistence type="predicted"/>
<accession>A0ABN2YPT1</accession>
<dbReference type="PROSITE" id="PS50966">
    <property type="entry name" value="ZF_SWIM"/>
    <property type="match status" value="1"/>
</dbReference>
<dbReference type="InterPro" id="IPR007527">
    <property type="entry name" value="Znf_SWIM"/>
</dbReference>
<reference evidence="3 4" key="1">
    <citation type="journal article" date="2019" name="Int. J. Syst. Evol. Microbiol.">
        <title>The Global Catalogue of Microorganisms (GCM) 10K type strain sequencing project: providing services to taxonomists for standard genome sequencing and annotation.</title>
        <authorList>
            <consortium name="The Broad Institute Genomics Platform"/>
            <consortium name="The Broad Institute Genome Sequencing Center for Infectious Disease"/>
            <person name="Wu L."/>
            <person name="Ma J."/>
        </authorList>
    </citation>
    <scope>NUCLEOTIDE SEQUENCE [LARGE SCALE GENOMIC DNA]</scope>
    <source>
        <strain evidence="3 4">JCM 14560</strain>
    </source>
</reference>
<feature type="domain" description="SWIM-type" evidence="2">
    <location>
        <begin position="62"/>
        <end position="95"/>
    </location>
</feature>
<keyword evidence="1" id="KW-0862">Zinc</keyword>
<comment type="caution">
    <text evidence="3">The sequence shown here is derived from an EMBL/GenBank/DDBJ whole genome shotgun (WGS) entry which is preliminary data.</text>
</comment>
<evidence type="ECO:0000313" key="4">
    <source>
        <dbReference type="Proteomes" id="UP001422759"/>
    </source>
</evidence>
<protein>
    <submittedName>
        <fullName evidence="3">SWIM zinc finger family protein</fullName>
    </submittedName>
</protein>
<name>A0ABN2YPT1_9ACTN</name>
<dbReference type="Proteomes" id="UP001422759">
    <property type="component" value="Unassembled WGS sequence"/>
</dbReference>
<dbReference type="EMBL" id="BAAANT010000001">
    <property type="protein sequence ID" value="GAA2130523.1"/>
    <property type="molecule type" value="Genomic_DNA"/>
</dbReference>
<gene>
    <name evidence="3" type="ORF">GCM10009760_03150</name>
</gene>
<sequence>MAPPSVVGMEDRWSTEHILSLAPDQASYKAAGKLSGPAPWSEAGCGQGALWGLCKGSGSTPYRTVVELATPAYKCSCPSRKFPCKHALGLLLLWSGGPQAVADGAEPPGWVADWLKARRQDEQRRAARAEGVVADPAAARRRAEKRSARVAAGAQELRLRLADRVRHGLADQAPAAGGWEEVAARMVDAQAPGLASRVRELDSVPADDRLAEYALLHLLAGAYGRIGELPEPLAATVRTRVGFTTDTAELLAGPTVRDRWLVLGSRTVAPEGATEEHQLTTRRIWLRGAKTGRPALLLAFGRTGQAPDLALPTGRLLEAELAFHPGARPLRAALGTRYGAPEPGPAGQPAGLTPEEAVAGYGAAVADDPWLESWPTVLTGVVPVLGPDGWQLTDGRHSLPVRRGSVPEAALWRLAAVSAGHPVTLFGEYGYAGFAPVTAWGRDGRPTGIAQ</sequence>
<dbReference type="Pfam" id="PF04434">
    <property type="entry name" value="SWIM"/>
    <property type="match status" value="1"/>
</dbReference>
<keyword evidence="1" id="KW-0479">Metal-binding</keyword>
<keyword evidence="4" id="KW-1185">Reference proteome</keyword>
<organism evidence="3 4">
    <name type="scientific">Kitasatospora kazusensis</name>
    <dbReference type="NCBI Taxonomy" id="407974"/>
    <lineage>
        <taxon>Bacteria</taxon>
        <taxon>Bacillati</taxon>
        <taxon>Actinomycetota</taxon>
        <taxon>Actinomycetes</taxon>
        <taxon>Kitasatosporales</taxon>
        <taxon>Streptomycetaceae</taxon>
        <taxon>Kitasatospora</taxon>
    </lineage>
</organism>
<evidence type="ECO:0000256" key="1">
    <source>
        <dbReference type="PROSITE-ProRule" id="PRU00325"/>
    </source>
</evidence>
<evidence type="ECO:0000313" key="3">
    <source>
        <dbReference type="EMBL" id="GAA2130523.1"/>
    </source>
</evidence>
<evidence type="ECO:0000259" key="2">
    <source>
        <dbReference type="PROSITE" id="PS50966"/>
    </source>
</evidence>
<keyword evidence="1" id="KW-0863">Zinc-finger</keyword>